<keyword evidence="2" id="KW-1185">Reference proteome</keyword>
<evidence type="ECO:0000313" key="1">
    <source>
        <dbReference type="EMBL" id="WQH08025.1"/>
    </source>
</evidence>
<dbReference type="RefSeq" id="WP_246922250.1">
    <property type="nucleotide sequence ID" value="NZ_CP140151.1"/>
</dbReference>
<protein>
    <submittedName>
        <fullName evidence="1">Sce7726 family protein</fullName>
    </submittedName>
</protein>
<reference evidence="1 2" key="1">
    <citation type="submission" date="2023-11" db="EMBL/GenBank/DDBJ databases">
        <title>MicrobeMod: A computational toolkit for identifying prokaryotic methylation and restriction-modification with nanopore sequencing.</title>
        <authorList>
            <person name="Crits-Christoph A."/>
            <person name="Kang S.C."/>
            <person name="Lee H."/>
            <person name="Ostrov N."/>
        </authorList>
    </citation>
    <scope>NUCLEOTIDE SEQUENCE [LARGE SCALE GENOMIC DNA]</scope>
    <source>
        <strain evidence="1 2">ATCC 43984</strain>
    </source>
</reference>
<organism evidence="1 2">
    <name type="scientific">Chromohalobacter canadensis</name>
    <dbReference type="NCBI Taxonomy" id="141389"/>
    <lineage>
        <taxon>Bacteria</taxon>
        <taxon>Pseudomonadati</taxon>
        <taxon>Pseudomonadota</taxon>
        <taxon>Gammaproteobacteria</taxon>
        <taxon>Oceanospirillales</taxon>
        <taxon>Halomonadaceae</taxon>
        <taxon>Chromohalobacter</taxon>
    </lineage>
</organism>
<dbReference type="Proteomes" id="UP001321908">
    <property type="component" value="Chromosome"/>
</dbReference>
<sequence>MNDTDPLAYACDLAYKRLLHSSRPEYVYKNVLLSKMVFGKHSPATTSWLYEFRVGEARADAVLINGVATAYEIKTDLDDFSRAQSQLEAYYSCFDRVVFVVGNGQVEKALKILPDYVGVLRLSNRYQLSEVRESVSNTEDLSSEAMFHLFRKREREFLQNKYEVFTDHLPPIERYSAARDAISLLPPRDVHKIFVEALRGREPATKRAAISKRLPNSLRAAAFGYKMKNADWLLLASRLQEPAYNAL</sequence>
<proteinExistence type="predicted"/>
<gene>
    <name evidence="1" type="ORF">SR908_11065</name>
</gene>
<name>A0ABZ0Y7J5_9GAMM</name>
<dbReference type="InterPro" id="IPR047729">
    <property type="entry name" value="Sce7726-like"/>
</dbReference>
<dbReference type="NCBIfam" id="NF033832">
    <property type="entry name" value="sce7726_fam"/>
    <property type="match status" value="1"/>
</dbReference>
<evidence type="ECO:0000313" key="2">
    <source>
        <dbReference type="Proteomes" id="UP001321908"/>
    </source>
</evidence>
<accession>A0ABZ0Y7J5</accession>
<dbReference type="EMBL" id="CP140151">
    <property type="protein sequence ID" value="WQH08025.1"/>
    <property type="molecule type" value="Genomic_DNA"/>
</dbReference>